<proteinExistence type="predicted"/>
<name>A0A5K7ZT07_9BACT</name>
<reference evidence="1 2" key="1">
    <citation type="submission" date="2019-11" db="EMBL/GenBank/DDBJ databases">
        <title>Comparative genomics of hydrocarbon-degrading Desulfosarcina strains.</title>
        <authorList>
            <person name="Watanabe M."/>
            <person name="Kojima H."/>
            <person name="Fukui M."/>
        </authorList>
    </citation>
    <scope>NUCLEOTIDE SEQUENCE [LARGE SCALE GENOMIC DNA]</scope>
    <source>
        <strain evidence="1 2">28bB2T</strain>
    </source>
</reference>
<dbReference type="RefSeq" id="WP_155323598.1">
    <property type="nucleotide sequence ID" value="NZ_AP021876.1"/>
</dbReference>
<protein>
    <recommendedName>
        <fullName evidence="3">Ubiquitin-like domain-containing protein</fullName>
    </recommendedName>
</protein>
<organism evidence="1 2">
    <name type="scientific">Desulfosarcina ovata subsp. sediminis</name>
    <dbReference type="NCBI Taxonomy" id="885957"/>
    <lineage>
        <taxon>Bacteria</taxon>
        <taxon>Pseudomonadati</taxon>
        <taxon>Thermodesulfobacteriota</taxon>
        <taxon>Desulfobacteria</taxon>
        <taxon>Desulfobacterales</taxon>
        <taxon>Desulfosarcinaceae</taxon>
        <taxon>Desulfosarcina</taxon>
    </lineage>
</organism>
<sequence>MKITIDSNLRIRNSFEPPLQLELEGSEQGLQDVLQKLNDMHPPLKFIDQGEMGDDLHHLYLNGESHFSFSEGLKKKIKEGDTIRVEAYLEPLDGH</sequence>
<dbReference type="Gene3D" id="3.10.20.30">
    <property type="match status" value="1"/>
</dbReference>
<dbReference type="EMBL" id="AP021876">
    <property type="protein sequence ID" value="BBO83356.1"/>
    <property type="molecule type" value="Genomic_DNA"/>
</dbReference>
<dbReference type="InterPro" id="IPR012675">
    <property type="entry name" value="Beta-grasp_dom_sf"/>
</dbReference>
<dbReference type="AlphaFoldDB" id="A0A5K7ZT07"/>
<evidence type="ECO:0000313" key="1">
    <source>
        <dbReference type="EMBL" id="BBO83356.1"/>
    </source>
</evidence>
<evidence type="ECO:0008006" key="3">
    <source>
        <dbReference type="Google" id="ProtNLM"/>
    </source>
</evidence>
<gene>
    <name evidence="1" type="ORF">DSCO28_39220</name>
</gene>
<accession>A0A5K7ZT07</accession>
<evidence type="ECO:0000313" key="2">
    <source>
        <dbReference type="Proteomes" id="UP000425960"/>
    </source>
</evidence>
<dbReference type="KEGG" id="dov:DSCO28_39220"/>
<dbReference type="Proteomes" id="UP000425960">
    <property type="component" value="Chromosome"/>
</dbReference>